<dbReference type="EMBL" id="JAIRAU010000028">
    <property type="protein sequence ID" value="MBZ5712098.1"/>
    <property type="molecule type" value="Genomic_DNA"/>
</dbReference>
<reference evidence="1" key="1">
    <citation type="submission" date="2021-08" db="EMBL/GenBank/DDBJ databases">
        <authorList>
            <person name="Stevens D.C."/>
        </authorList>
    </citation>
    <scope>NUCLEOTIDE SEQUENCE</scope>
    <source>
        <strain evidence="1">DSM 53165</strain>
    </source>
</reference>
<dbReference type="Proteomes" id="UP001139031">
    <property type="component" value="Unassembled WGS sequence"/>
</dbReference>
<keyword evidence="2" id="KW-1185">Reference proteome</keyword>
<gene>
    <name evidence="1" type="ORF">K7C98_22875</name>
</gene>
<sequence length="45" mass="4608">MASSLLASSPRRSTSGVESIVVVSVVVAWTRDLPPFAAGDPLLPA</sequence>
<protein>
    <submittedName>
        <fullName evidence="1">Uncharacterized protein</fullName>
    </submittedName>
</protein>
<dbReference type="RefSeq" id="WP_224193859.1">
    <property type="nucleotide sequence ID" value="NZ_JAIRAU010000028.1"/>
</dbReference>
<accession>A0ABS7TV49</accession>
<proteinExistence type="predicted"/>
<evidence type="ECO:0000313" key="2">
    <source>
        <dbReference type="Proteomes" id="UP001139031"/>
    </source>
</evidence>
<name>A0ABS7TV49_9BACT</name>
<comment type="caution">
    <text evidence="1">The sequence shown here is derived from an EMBL/GenBank/DDBJ whole genome shotgun (WGS) entry which is preliminary data.</text>
</comment>
<organism evidence="1 2">
    <name type="scientific">Nannocystis pusilla</name>
    <dbReference type="NCBI Taxonomy" id="889268"/>
    <lineage>
        <taxon>Bacteria</taxon>
        <taxon>Pseudomonadati</taxon>
        <taxon>Myxococcota</taxon>
        <taxon>Polyangia</taxon>
        <taxon>Nannocystales</taxon>
        <taxon>Nannocystaceae</taxon>
        <taxon>Nannocystis</taxon>
    </lineage>
</organism>
<evidence type="ECO:0000313" key="1">
    <source>
        <dbReference type="EMBL" id="MBZ5712098.1"/>
    </source>
</evidence>